<keyword evidence="1" id="KW-0732">Signal</keyword>
<keyword evidence="3" id="KW-1185">Reference proteome</keyword>
<evidence type="ECO:0008006" key="4">
    <source>
        <dbReference type="Google" id="ProtNLM"/>
    </source>
</evidence>
<feature type="chain" id="PRO_5042850831" description="LPP20 lipoprotein" evidence="1">
    <location>
        <begin position="20"/>
        <end position="192"/>
    </location>
</feature>
<dbReference type="PROSITE" id="PS51257">
    <property type="entry name" value="PROKAR_LIPOPROTEIN"/>
    <property type="match status" value="1"/>
</dbReference>
<proteinExistence type="predicted"/>
<accession>A0AAP6JEW1</accession>
<dbReference type="Proteomes" id="UP001302316">
    <property type="component" value="Unassembled WGS sequence"/>
</dbReference>
<dbReference type="AlphaFoldDB" id="A0AAP6JEW1"/>
<evidence type="ECO:0000313" key="3">
    <source>
        <dbReference type="Proteomes" id="UP001302316"/>
    </source>
</evidence>
<dbReference type="RefSeq" id="WP_346051455.1">
    <property type="nucleotide sequence ID" value="NZ_JAYGII010000014.1"/>
</dbReference>
<protein>
    <recommendedName>
        <fullName evidence="4">LPP20 lipoprotein</fullName>
    </recommendedName>
</protein>
<feature type="signal peptide" evidence="1">
    <location>
        <begin position="1"/>
        <end position="19"/>
    </location>
</feature>
<name>A0AAP6JEW1_9GAMM</name>
<dbReference type="EMBL" id="JAYGII010000014">
    <property type="protein sequence ID" value="MEA5445728.1"/>
    <property type="molecule type" value="Genomic_DNA"/>
</dbReference>
<comment type="caution">
    <text evidence="2">The sequence shown here is derived from an EMBL/GenBank/DDBJ whole genome shotgun (WGS) entry which is preliminary data.</text>
</comment>
<organism evidence="2 3">
    <name type="scientific">Natronospira elongata</name>
    <dbReference type="NCBI Taxonomy" id="3110268"/>
    <lineage>
        <taxon>Bacteria</taxon>
        <taxon>Pseudomonadati</taxon>
        <taxon>Pseudomonadota</taxon>
        <taxon>Gammaproteobacteria</taxon>
        <taxon>Natronospirales</taxon>
        <taxon>Natronospiraceae</taxon>
        <taxon>Natronospira</taxon>
    </lineage>
</organism>
<reference evidence="2 3" key="1">
    <citation type="submission" date="2023-12" db="EMBL/GenBank/DDBJ databases">
        <title>Whole-genome sequencing of halo(alkali)philic microorganisms from hypersaline lakes.</title>
        <authorList>
            <person name="Sorokin D.Y."/>
            <person name="Merkel A.Y."/>
            <person name="Messina E."/>
            <person name="Yakimov M."/>
        </authorList>
    </citation>
    <scope>NUCLEOTIDE SEQUENCE [LARGE SCALE GENOMIC DNA]</scope>
    <source>
        <strain evidence="2 3">AB-CW1</strain>
    </source>
</reference>
<evidence type="ECO:0000256" key="1">
    <source>
        <dbReference type="SAM" id="SignalP"/>
    </source>
</evidence>
<sequence length="192" mass="21245">MLKRSLVLLAAASFLAACGGTPERAPEDRIPEWVADPQGQISDGIAATNCVPASDQFAIDRSEAVALTRQALANQIEVAVESMEETYQQRTRTAEGDTVTGSTFQSVSRQLADVTLQGSRVNRTDYETINEQRQLCTMVVVGERSMRELFDNILAASDRPVAGQDEAVLWEQFRHAQARDEMDEALERRRGQ</sequence>
<evidence type="ECO:0000313" key="2">
    <source>
        <dbReference type="EMBL" id="MEA5445728.1"/>
    </source>
</evidence>
<gene>
    <name evidence="2" type="ORF">VCB98_07845</name>
</gene>